<evidence type="ECO:0000259" key="4">
    <source>
        <dbReference type="Pfam" id="PF03816"/>
    </source>
</evidence>
<dbReference type="Gene3D" id="3.30.70.2390">
    <property type="match status" value="1"/>
</dbReference>
<evidence type="ECO:0000313" key="7">
    <source>
        <dbReference type="Proteomes" id="UP000185596"/>
    </source>
</evidence>
<evidence type="ECO:0000259" key="5">
    <source>
        <dbReference type="Pfam" id="PF13399"/>
    </source>
</evidence>
<sequence>MGGRTGGQRQDLPHYRRPSPRTSDARWQPLPEEPRPAPRAYRRPRPRRALTGGKVVLALVSTLVLTATGYYWSRIESFSDGLTTADVIDQPPQERPADGALDILMVGLDSRTDAQGNSLPEEQLRLLNAGVDSGELNTDTLIMIRIPNDGERAVGISLPRDSYVDIPGGYGQHKINSAYARAKNDAMARLREEGVTDESDLEVRSNQEGAKTLIATVQELTGATIDHYAQVNLLGFYDITKAVGGIDVCLRAPVNDRDSGARFPAGPQKLEGVAALAFVRQRKGLPKGDLDRIVRQQVFMNGMAKKVFSQDMLAPGSDTLERLQNAIQKSVVLDEGWNVLQFAQQMMGFTGGRMSFQTIPVGSPDLRTSDGSAVEVDPDEVRSYVQGLLGGGNTSSTSPSTGAPADGGTETSPAEVTVNVRNGTGRTGLADAVATSLSEQGFTRGEVDNASPRAATVVRHAQGEEANGSRVAGALGGSATVEPDANLPAGTVTVLLGDDFSGVDTDGAAHAPLLRLAPGTQRQAGQPDGSGCVN</sequence>
<proteinExistence type="inferred from homology"/>
<dbReference type="STRING" id="1912961.BU204_11125"/>
<dbReference type="EMBL" id="MSIE01000016">
    <property type="protein sequence ID" value="OLF17485.1"/>
    <property type="molecule type" value="Genomic_DNA"/>
</dbReference>
<evidence type="ECO:0008006" key="8">
    <source>
        <dbReference type="Google" id="ProtNLM"/>
    </source>
</evidence>
<feature type="domain" description="Cell envelope-related transcriptional attenuator" evidence="4">
    <location>
        <begin position="137"/>
        <end position="307"/>
    </location>
</feature>
<keyword evidence="3" id="KW-0472">Membrane</keyword>
<dbReference type="InterPro" id="IPR050922">
    <property type="entry name" value="LytR/CpsA/Psr_CW_biosynth"/>
</dbReference>
<feature type="region of interest" description="Disordered" evidence="2">
    <location>
        <begin position="387"/>
        <end position="414"/>
    </location>
</feature>
<gene>
    <name evidence="6" type="ORF">BU204_11125</name>
</gene>
<keyword evidence="7" id="KW-1185">Reference proteome</keyword>
<keyword evidence="3" id="KW-0812">Transmembrane</keyword>
<organism evidence="6 7">
    <name type="scientific">Actinophytocola xanthii</name>
    <dbReference type="NCBI Taxonomy" id="1912961"/>
    <lineage>
        <taxon>Bacteria</taxon>
        <taxon>Bacillati</taxon>
        <taxon>Actinomycetota</taxon>
        <taxon>Actinomycetes</taxon>
        <taxon>Pseudonocardiales</taxon>
        <taxon>Pseudonocardiaceae</taxon>
    </lineage>
</organism>
<dbReference type="AlphaFoldDB" id="A0A1Q8CSY3"/>
<reference evidence="6 7" key="1">
    <citation type="submission" date="2016-12" db="EMBL/GenBank/DDBJ databases">
        <title>The draft genome sequence of Actinophytocola sp. 11-183.</title>
        <authorList>
            <person name="Wang W."/>
            <person name="Yuan L."/>
        </authorList>
    </citation>
    <scope>NUCLEOTIDE SEQUENCE [LARGE SCALE GENOMIC DNA]</scope>
    <source>
        <strain evidence="6 7">11-183</strain>
    </source>
</reference>
<dbReference type="Pfam" id="PF13399">
    <property type="entry name" value="LytR_C"/>
    <property type="match status" value="1"/>
</dbReference>
<dbReference type="Proteomes" id="UP000185596">
    <property type="component" value="Unassembled WGS sequence"/>
</dbReference>
<feature type="transmembrane region" description="Helical" evidence="3">
    <location>
        <begin position="49"/>
        <end position="72"/>
    </location>
</feature>
<feature type="region of interest" description="Disordered" evidence="2">
    <location>
        <begin position="1"/>
        <end position="46"/>
    </location>
</feature>
<keyword evidence="3" id="KW-1133">Transmembrane helix</keyword>
<evidence type="ECO:0000313" key="6">
    <source>
        <dbReference type="EMBL" id="OLF17485.1"/>
    </source>
</evidence>
<evidence type="ECO:0000256" key="2">
    <source>
        <dbReference type="SAM" id="MobiDB-lite"/>
    </source>
</evidence>
<comment type="similarity">
    <text evidence="1">Belongs to the LytR/CpsA/Psr (LCP) family.</text>
</comment>
<accession>A0A1Q8CSY3</accession>
<name>A0A1Q8CSY3_9PSEU</name>
<protein>
    <recommendedName>
        <fullName evidence="8">LytTR family transcriptional regulator</fullName>
    </recommendedName>
</protein>
<dbReference type="InterPro" id="IPR004474">
    <property type="entry name" value="LytR_CpsA_psr"/>
</dbReference>
<comment type="caution">
    <text evidence="6">The sequence shown here is derived from an EMBL/GenBank/DDBJ whole genome shotgun (WGS) entry which is preliminary data.</text>
</comment>
<dbReference type="Gene3D" id="3.40.630.190">
    <property type="entry name" value="LCP protein"/>
    <property type="match status" value="1"/>
</dbReference>
<feature type="domain" description="LytR/CpsA/Psr regulator C-terminal" evidence="5">
    <location>
        <begin position="415"/>
        <end position="500"/>
    </location>
</feature>
<evidence type="ECO:0000256" key="1">
    <source>
        <dbReference type="ARBA" id="ARBA00006068"/>
    </source>
</evidence>
<dbReference type="Pfam" id="PF03816">
    <property type="entry name" value="LytR_cpsA_psr"/>
    <property type="match status" value="1"/>
</dbReference>
<dbReference type="InterPro" id="IPR027381">
    <property type="entry name" value="LytR/CpsA/Psr_C"/>
</dbReference>
<dbReference type="PANTHER" id="PTHR33392:SF6">
    <property type="entry name" value="POLYISOPRENYL-TEICHOIC ACID--PEPTIDOGLYCAN TEICHOIC ACID TRANSFERASE TAGU"/>
    <property type="match status" value="1"/>
</dbReference>
<evidence type="ECO:0000256" key="3">
    <source>
        <dbReference type="SAM" id="Phobius"/>
    </source>
</evidence>
<dbReference type="NCBIfam" id="TIGR00350">
    <property type="entry name" value="lytR_cpsA_psr"/>
    <property type="match status" value="1"/>
</dbReference>
<dbReference type="PANTHER" id="PTHR33392">
    <property type="entry name" value="POLYISOPRENYL-TEICHOIC ACID--PEPTIDOGLYCAN TEICHOIC ACID TRANSFERASE TAGU"/>
    <property type="match status" value="1"/>
</dbReference>